<gene>
    <name evidence="3" type="ORF">ACFQH9_05480</name>
</gene>
<keyword evidence="2" id="KW-0472">Membrane</keyword>
<proteinExistence type="predicted"/>
<keyword evidence="2" id="KW-0812">Transmembrane</keyword>
<accession>A0ABW1I223</accession>
<evidence type="ECO:0008006" key="5">
    <source>
        <dbReference type="Google" id="ProtNLM"/>
    </source>
</evidence>
<dbReference type="RefSeq" id="WP_379564786.1">
    <property type="nucleotide sequence ID" value="NZ_JBHSQK010000009.1"/>
</dbReference>
<organism evidence="3 4">
    <name type="scientific">Pseudonocardia lutea</name>
    <dbReference type="NCBI Taxonomy" id="2172015"/>
    <lineage>
        <taxon>Bacteria</taxon>
        <taxon>Bacillati</taxon>
        <taxon>Actinomycetota</taxon>
        <taxon>Actinomycetes</taxon>
        <taxon>Pseudonocardiales</taxon>
        <taxon>Pseudonocardiaceae</taxon>
        <taxon>Pseudonocardia</taxon>
    </lineage>
</organism>
<name>A0ABW1I223_9PSEU</name>
<evidence type="ECO:0000313" key="4">
    <source>
        <dbReference type="Proteomes" id="UP001596119"/>
    </source>
</evidence>
<evidence type="ECO:0000256" key="2">
    <source>
        <dbReference type="SAM" id="Phobius"/>
    </source>
</evidence>
<evidence type="ECO:0000256" key="1">
    <source>
        <dbReference type="SAM" id="MobiDB-lite"/>
    </source>
</evidence>
<feature type="transmembrane region" description="Helical" evidence="2">
    <location>
        <begin position="39"/>
        <end position="62"/>
    </location>
</feature>
<reference evidence="4" key="1">
    <citation type="journal article" date="2019" name="Int. J. Syst. Evol. Microbiol.">
        <title>The Global Catalogue of Microorganisms (GCM) 10K type strain sequencing project: providing services to taxonomists for standard genome sequencing and annotation.</title>
        <authorList>
            <consortium name="The Broad Institute Genomics Platform"/>
            <consortium name="The Broad Institute Genome Sequencing Center for Infectious Disease"/>
            <person name="Wu L."/>
            <person name="Ma J."/>
        </authorList>
    </citation>
    <scope>NUCLEOTIDE SEQUENCE [LARGE SCALE GENOMIC DNA]</scope>
    <source>
        <strain evidence="4">CGMCC 4.7397</strain>
    </source>
</reference>
<keyword evidence="2" id="KW-1133">Transmembrane helix</keyword>
<dbReference type="EMBL" id="JBHSQK010000009">
    <property type="protein sequence ID" value="MFC5947721.1"/>
    <property type="molecule type" value="Genomic_DNA"/>
</dbReference>
<sequence length="220" mass="22028">PGPLPTPTGAHVPARPPVRSATPTAAAAGGAAIGLPTRWALPLAVAGALLVLLGAAGGYSLVRSLAGQSPASTVTVTTDRSPTTVHSDPAGWSLAVPSNWTLYRTDPVVRFVSADGSEALAVWRAGSEQEITAGLTAAHLGVDAVDATPAEPVAGAAAGVDELHYTTTQGSQRRTTVLRTLPAADGLWALSLTVPADRAGERSEALFAALATSFTTPAAG</sequence>
<comment type="caution">
    <text evidence="3">The sequence shown here is derived from an EMBL/GenBank/DDBJ whole genome shotgun (WGS) entry which is preliminary data.</text>
</comment>
<feature type="non-terminal residue" evidence="3">
    <location>
        <position position="1"/>
    </location>
</feature>
<evidence type="ECO:0000313" key="3">
    <source>
        <dbReference type="EMBL" id="MFC5947721.1"/>
    </source>
</evidence>
<dbReference type="Proteomes" id="UP001596119">
    <property type="component" value="Unassembled WGS sequence"/>
</dbReference>
<keyword evidence="4" id="KW-1185">Reference proteome</keyword>
<feature type="region of interest" description="Disordered" evidence="1">
    <location>
        <begin position="1"/>
        <end position="23"/>
    </location>
</feature>
<protein>
    <recommendedName>
        <fullName evidence="5">Serine/threonine protein kinase</fullName>
    </recommendedName>
</protein>